<proteinExistence type="predicted"/>
<evidence type="ECO:0000313" key="2">
    <source>
        <dbReference type="EMBL" id="KDO29460.1"/>
    </source>
</evidence>
<evidence type="ECO:0000313" key="3">
    <source>
        <dbReference type="Proteomes" id="UP000030745"/>
    </source>
</evidence>
<name>A0A067CJT6_SAPPC</name>
<dbReference type="EMBL" id="KK583206">
    <property type="protein sequence ID" value="KDO29460.1"/>
    <property type="molecule type" value="Genomic_DNA"/>
</dbReference>
<reference evidence="2 3" key="1">
    <citation type="journal article" date="2013" name="PLoS Genet.">
        <title>Distinctive expansion of potential virulence genes in the genome of the oomycete fish pathogen Saprolegnia parasitica.</title>
        <authorList>
            <person name="Jiang R.H."/>
            <person name="de Bruijn I."/>
            <person name="Haas B.J."/>
            <person name="Belmonte R."/>
            <person name="Lobach L."/>
            <person name="Christie J."/>
            <person name="van den Ackerveken G."/>
            <person name="Bottin A."/>
            <person name="Bulone V."/>
            <person name="Diaz-Moreno S.M."/>
            <person name="Dumas B."/>
            <person name="Fan L."/>
            <person name="Gaulin E."/>
            <person name="Govers F."/>
            <person name="Grenville-Briggs L.J."/>
            <person name="Horner N.R."/>
            <person name="Levin J.Z."/>
            <person name="Mammella M."/>
            <person name="Meijer H.J."/>
            <person name="Morris P."/>
            <person name="Nusbaum C."/>
            <person name="Oome S."/>
            <person name="Phillips A.J."/>
            <person name="van Rooyen D."/>
            <person name="Rzeszutek E."/>
            <person name="Saraiva M."/>
            <person name="Secombes C.J."/>
            <person name="Seidl M.F."/>
            <person name="Snel B."/>
            <person name="Stassen J.H."/>
            <person name="Sykes S."/>
            <person name="Tripathy S."/>
            <person name="van den Berg H."/>
            <person name="Vega-Arreguin J.C."/>
            <person name="Wawra S."/>
            <person name="Young S.K."/>
            <person name="Zeng Q."/>
            <person name="Dieguez-Uribeondo J."/>
            <person name="Russ C."/>
            <person name="Tyler B.M."/>
            <person name="van West P."/>
        </authorList>
    </citation>
    <scope>NUCLEOTIDE SEQUENCE [LARGE SCALE GENOMIC DNA]</scope>
    <source>
        <strain evidence="2 3">CBS 223.65</strain>
    </source>
</reference>
<keyword evidence="3" id="KW-1185">Reference proteome</keyword>
<accession>A0A067CJT6</accession>
<sequence>MSAAVDAIDAAIMESLMDESRPSEHYQKRQKAEMAALRTQVASLSAILTSLVEAKRLQVQRSTNGWEKVARRQKLEVKSASFDNTRLRRAVHDQRQLIVTLERLLTKHHRALPPERLHLESWQLRCMPTDVSKRAETFHALLNDTFRSLEAMHIRTQLFQHPIGHRHASVMTETSGVAAVTYVSTAFVAADYQVLGEAIWSHWNGACHASSTSAEISGSTVSTATLRPVLSGRGQRSSRSQVSSGMWSQVARRSC</sequence>
<dbReference type="KEGG" id="spar:SPRG_05998"/>
<dbReference type="VEuPathDB" id="FungiDB:SPRG_05998"/>
<protein>
    <submittedName>
        <fullName evidence="2">Uncharacterized protein</fullName>
    </submittedName>
</protein>
<evidence type="ECO:0000256" key="1">
    <source>
        <dbReference type="SAM" id="MobiDB-lite"/>
    </source>
</evidence>
<dbReference type="OrthoDB" id="10402857at2759"/>
<organism evidence="2 3">
    <name type="scientific">Saprolegnia parasitica (strain CBS 223.65)</name>
    <dbReference type="NCBI Taxonomy" id="695850"/>
    <lineage>
        <taxon>Eukaryota</taxon>
        <taxon>Sar</taxon>
        <taxon>Stramenopiles</taxon>
        <taxon>Oomycota</taxon>
        <taxon>Saprolegniomycetes</taxon>
        <taxon>Saprolegniales</taxon>
        <taxon>Saprolegniaceae</taxon>
        <taxon>Saprolegnia</taxon>
    </lineage>
</organism>
<dbReference type="GeneID" id="24128367"/>
<dbReference type="AlphaFoldDB" id="A0A067CJT6"/>
<gene>
    <name evidence="2" type="ORF">SPRG_05998</name>
</gene>
<feature type="compositionally biased region" description="Low complexity" evidence="1">
    <location>
        <begin position="231"/>
        <end position="249"/>
    </location>
</feature>
<dbReference type="OMA" id="GWEKVAR"/>
<dbReference type="RefSeq" id="XP_012199959.1">
    <property type="nucleotide sequence ID" value="XM_012344569.1"/>
</dbReference>
<feature type="region of interest" description="Disordered" evidence="1">
    <location>
        <begin position="227"/>
        <end position="255"/>
    </location>
</feature>
<dbReference type="Proteomes" id="UP000030745">
    <property type="component" value="Unassembled WGS sequence"/>
</dbReference>